<keyword evidence="2" id="KW-1185">Reference proteome</keyword>
<dbReference type="EMBL" id="OZ021736">
    <property type="protein sequence ID" value="CAK9315732.1"/>
    <property type="molecule type" value="Genomic_DNA"/>
</dbReference>
<dbReference type="Proteomes" id="UP001642487">
    <property type="component" value="Chromosome 2"/>
</dbReference>
<organism evidence="1 2">
    <name type="scientific">Citrullus colocynthis</name>
    <name type="common">colocynth</name>
    <dbReference type="NCBI Taxonomy" id="252529"/>
    <lineage>
        <taxon>Eukaryota</taxon>
        <taxon>Viridiplantae</taxon>
        <taxon>Streptophyta</taxon>
        <taxon>Embryophyta</taxon>
        <taxon>Tracheophyta</taxon>
        <taxon>Spermatophyta</taxon>
        <taxon>Magnoliopsida</taxon>
        <taxon>eudicotyledons</taxon>
        <taxon>Gunneridae</taxon>
        <taxon>Pentapetalae</taxon>
        <taxon>rosids</taxon>
        <taxon>fabids</taxon>
        <taxon>Cucurbitales</taxon>
        <taxon>Cucurbitaceae</taxon>
        <taxon>Benincaseae</taxon>
        <taxon>Citrullus</taxon>
    </lineage>
</organism>
<evidence type="ECO:0000313" key="1">
    <source>
        <dbReference type="EMBL" id="CAK9315732.1"/>
    </source>
</evidence>
<name>A0ABP0Y6X0_9ROSI</name>
<proteinExistence type="predicted"/>
<evidence type="ECO:0000313" key="2">
    <source>
        <dbReference type="Proteomes" id="UP001642487"/>
    </source>
</evidence>
<protein>
    <submittedName>
        <fullName evidence="1">Uncharacterized protein</fullName>
    </submittedName>
</protein>
<reference evidence="1 2" key="1">
    <citation type="submission" date="2024-03" db="EMBL/GenBank/DDBJ databases">
        <authorList>
            <person name="Gkanogiannis A."/>
            <person name="Becerra Lopez-Lavalle L."/>
        </authorList>
    </citation>
    <scope>NUCLEOTIDE SEQUENCE [LARGE SCALE GENOMIC DNA]</scope>
</reference>
<accession>A0ABP0Y6X0</accession>
<gene>
    <name evidence="1" type="ORF">CITCOLO1_LOCUS7557</name>
</gene>
<sequence>MKNQKILTQQFDCPKLSSSLCSLSPPVPQSNALEKKKTYVSLVMLLTVVGPHGRPTTTIHAAELFPHQPTNQNPTPISLLSSFSFPVAAVL</sequence>